<gene>
    <name evidence="1" type="ORF">LTT95_01335</name>
</gene>
<comment type="caution">
    <text evidence="1">The sequence shown here is derived from an EMBL/GenBank/DDBJ whole genome shotgun (WGS) entry which is preliminary data.</text>
</comment>
<reference evidence="1" key="2">
    <citation type="journal article" date="2022" name="Syst. Appl. Microbiol.">
        <title>Physiological and genomic characterisation of Luteimonas fraxinea sp. nov., a bacterial species associated with trees tolerant to ash dieback.</title>
        <authorList>
            <person name="Ulrich K."/>
            <person name="Becker R."/>
            <person name="Behrendt U."/>
            <person name="Kube M."/>
            <person name="Schneck V."/>
            <person name="Ulrich A."/>
        </authorList>
    </citation>
    <scope>NUCLEOTIDE SEQUENCE</scope>
    <source>
        <strain evidence="1">A1P009</strain>
    </source>
</reference>
<dbReference type="Proteomes" id="UP001430360">
    <property type="component" value="Unassembled WGS sequence"/>
</dbReference>
<keyword evidence="1" id="KW-0969">Cilium</keyword>
<name>A0ABS8U9D7_9GAMM</name>
<accession>A0ABS8U9D7</accession>
<organism evidence="1 2">
    <name type="scientific">Luteimonas fraxinea</name>
    <dbReference type="NCBI Taxonomy" id="2901869"/>
    <lineage>
        <taxon>Bacteria</taxon>
        <taxon>Pseudomonadati</taxon>
        <taxon>Pseudomonadota</taxon>
        <taxon>Gammaproteobacteria</taxon>
        <taxon>Lysobacterales</taxon>
        <taxon>Lysobacteraceae</taxon>
        <taxon>Luteimonas</taxon>
    </lineage>
</organism>
<evidence type="ECO:0000313" key="2">
    <source>
        <dbReference type="Proteomes" id="UP001430360"/>
    </source>
</evidence>
<keyword evidence="2" id="KW-1185">Reference proteome</keyword>
<evidence type="ECO:0000313" key="1">
    <source>
        <dbReference type="EMBL" id="MCD9095587.1"/>
    </source>
</evidence>
<reference evidence="1" key="1">
    <citation type="submission" date="2021-12" db="EMBL/GenBank/DDBJ databases">
        <authorList>
            <person name="Ulrich A."/>
        </authorList>
    </citation>
    <scope>NUCLEOTIDE SEQUENCE</scope>
    <source>
        <strain evidence="1">A1P009</strain>
    </source>
</reference>
<protein>
    <submittedName>
        <fullName evidence="1">Flagellar protein FlgN</fullName>
    </submittedName>
</protein>
<dbReference type="RefSeq" id="WP_232134118.1">
    <property type="nucleotide sequence ID" value="NZ_CP089507.1"/>
</dbReference>
<proteinExistence type="predicted"/>
<keyword evidence="1" id="KW-0282">Flagellum</keyword>
<sequence>MSAVIQSGALDALEGALQAERQALLDNDVVALLASTEAKVRALRQAEAAPPDLSVADRIAALRILNQANSVLLSRRRREVDWALRHMGRTESTGTYGANGYTGTRAQARQLAVV</sequence>
<dbReference type="EMBL" id="JAJQKU010000001">
    <property type="protein sequence ID" value="MCD9095587.1"/>
    <property type="molecule type" value="Genomic_DNA"/>
</dbReference>
<keyword evidence="1" id="KW-0966">Cell projection</keyword>